<reference evidence="2 4" key="1">
    <citation type="submission" date="2006-05" db="EMBL/GenBank/DDBJ databases">
        <title>Annotation of the draft genome assembly of Desulfuromonas acetoxidans DSM 684.</title>
        <authorList>
            <consortium name="US DOE Joint Genome Institute (JGI-ORNL)"/>
            <person name="Larimer F."/>
            <person name="Land M."/>
            <person name="Hauser L."/>
        </authorList>
    </citation>
    <scope>NUCLEOTIDE SEQUENCE [LARGE SCALE GENOMIC DNA]</scope>
    <source>
        <strain evidence="2">DSM 684</strain>
        <strain evidence="4">DSM 684 / 11070</strain>
    </source>
</reference>
<name>Q1JWF8_DESA6</name>
<evidence type="ECO:0000313" key="3">
    <source>
        <dbReference type="EMBL" id="EAT16495.1"/>
    </source>
</evidence>
<proteinExistence type="predicted"/>
<reference evidence="2 4" key="2">
    <citation type="submission" date="2006-05" db="EMBL/GenBank/DDBJ databases">
        <title>Sequencing of the draft genome and assembly of Desulfuromonas acetoxidans DSM 684.</title>
        <authorList>
            <consortium name="US DOE Joint Genome Institute (JGI-PGF)"/>
            <person name="Copeland A."/>
            <person name="Lucas S."/>
            <person name="Lapidus A."/>
            <person name="Barry K."/>
            <person name="Detter J.C."/>
            <person name="Glavina del Rio T."/>
            <person name="Hammon N."/>
            <person name="Israni S."/>
            <person name="Dalin E."/>
            <person name="Tice H."/>
            <person name="Bruce D."/>
            <person name="Pitluck S."/>
            <person name="Richardson P."/>
        </authorList>
    </citation>
    <scope>NUCLEOTIDE SEQUENCE [LARGE SCALE GENOMIC DNA]</scope>
    <source>
        <strain evidence="2">DSM 684</strain>
        <strain evidence="4">DSM 684 / 11070</strain>
    </source>
</reference>
<dbReference type="EMBL" id="AAEW02000004">
    <property type="protein sequence ID" value="EAT16495.1"/>
    <property type="molecule type" value="Genomic_DNA"/>
</dbReference>
<dbReference type="AlphaFoldDB" id="Q1JWF8"/>
<dbReference type="EMBL" id="AAEW02000021">
    <property type="protein sequence ID" value="EAT14610.1"/>
    <property type="molecule type" value="Genomic_DNA"/>
</dbReference>
<evidence type="ECO:0000313" key="2">
    <source>
        <dbReference type="EMBL" id="EAT14610.1"/>
    </source>
</evidence>
<keyword evidence="4" id="KW-1185">Reference proteome</keyword>
<evidence type="ECO:0000256" key="1">
    <source>
        <dbReference type="SAM" id="MobiDB-lite"/>
    </source>
</evidence>
<sequence>MPTPQQFGRSDIMGRGPYEKSGIIEDTCLPPGKEVEERFDIFFPTDDVKNAAGKMVRETLEREMDVTVELWYLPFGNKRTSAQLWKEWEETITIKSDGLGSPR</sequence>
<protein>
    <submittedName>
        <fullName evidence="2">Uncharacterized protein</fullName>
    </submittedName>
</protein>
<feature type="region of interest" description="Disordered" evidence="1">
    <location>
        <begin position="1"/>
        <end position="29"/>
    </location>
</feature>
<gene>
    <name evidence="2" type="ORF">Dace_0439</name>
    <name evidence="3" type="ORF">Dace_2590</name>
</gene>
<dbReference type="OrthoDB" id="5431367at2"/>
<comment type="caution">
    <text evidence="2">The sequence shown here is derived from an EMBL/GenBank/DDBJ whole genome shotgun (WGS) entry which is preliminary data.</text>
</comment>
<accession>Q1JWF8</accession>
<organism evidence="2 4">
    <name type="scientific">Desulfuromonas acetoxidans (strain DSM 684 / 11070)</name>
    <dbReference type="NCBI Taxonomy" id="281689"/>
    <lineage>
        <taxon>Bacteria</taxon>
        <taxon>Pseudomonadati</taxon>
        <taxon>Thermodesulfobacteriota</taxon>
        <taxon>Desulfuromonadia</taxon>
        <taxon>Desulfuromonadales</taxon>
        <taxon>Desulfuromonadaceae</taxon>
        <taxon>Desulfuromonas</taxon>
    </lineage>
</organism>
<evidence type="ECO:0000313" key="4">
    <source>
        <dbReference type="Proteomes" id="UP000005695"/>
    </source>
</evidence>
<dbReference type="Proteomes" id="UP000005695">
    <property type="component" value="Unassembled WGS sequence"/>
</dbReference>